<dbReference type="PANTHER" id="PTHR39441">
    <property type="entry name" value="DUF2252 DOMAIN-CONTAINING PROTEIN"/>
    <property type="match status" value="1"/>
</dbReference>
<dbReference type="PANTHER" id="PTHR39441:SF1">
    <property type="entry name" value="DUF2252 DOMAIN-CONTAINING PROTEIN"/>
    <property type="match status" value="1"/>
</dbReference>
<organism evidence="1 2">
    <name type="scientific">Pendulispora brunnea</name>
    <dbReference type="NCBI Taxonomy" id="2905690"/>
    <lineage>
        <taxon>Bacteria</taxon>
        <taxon>Pseudomonadati</taxon>
        <taxon>Myxococcota</taxon>
        <taxon>Myxococcia</taxon>
        <taxon>Myxococcales</taxon>
        <taxon>Sorangiineae</taxon>
        <taxon>Pendulisporaceae</taxon>
        <taxon>Pendulispora</taxon>
    </lineage>
</organism>
<name>A0ABZ2KGW8_9BACT</name>
<dbReference type="EMBL" id="CP089982">
    <property type="protein sequence ID" value="WXA96174.1"/>
    <property type="molecule type" value="Genomic_DNA"/>
</dbReference>
<gene>
    <name evidence="1" type="ORF">LZC95_04895</name>
</gene>
<dbReference type="Pfam" id="PF10009">
    <property type="entry name" value="DUF2252"/>
    <property type="match status" value="1"/>
</dbReference>
<proteinExistence type="predicted"/>
<accession>A0ABZ2KGW8</accession>
<sequence>MKMAKCVQAFVRGSPERFSEWFDTAANRNVPVGPQIWICGDCHVGNIGPLGDASQHVSVEVRDVDQTVIGNPSHDVLRLALSLAMAARESDLPGVTTARIVEQLISGYVAAVSRGHRDDGTAARKPESIQFGFKRALRRTWKDLFEERLEDTSPTIPRGVHFWPLLQEEKSAIETLFATEDVRKLVALPPECAEVARVRVVDAAFWRKGCSSLGRLRMAVLVRIDPPPKGKEKLSLIDIKEAAKPCAPRYELAQMPRSNAERVVRGATSITPPLGARMLAARLLDHSVVLREVLPQDLKFDFGRLSQDEARKIAHYLGFIVGRAHARQMGDSEREAWCRELGRHPKSIDVPSWLWTSVVELAALHEAAYLEHCRRYALESRG</sequence>
<reference evidence="1 2" key="1">
    <citation type="submission" date="2021-12" db="EMBL/GenBank/DDBJ databases">
        <title>Discovery of the Pendulisporaceae a myxobacterial family with distinct sporulation behavior and unique specialized metabolism.</title>
        <authorList>
            <person name="Garcia R."/>
            <person name="Popoff A."/>
            <person name="Bader C.D."/>
            <person name="Loehr J."/>
            <person name="Walesch S."/>
            <person name="Walt C."/>
            <person name="Boldt J."/>
            <person name="Bunk B."/>
            <person name="Haeckl F.J.F.P.J."/>
            <person name="Gunesch A.P."/>
            <person name="Birkelbach J."/>
            <person name="Nuebel U."/>
            <person name="Pietschmann T."/>
            <person name="Bach T."/>
            <person name="Mueller R."/>
        </authorList>
    </citation>
    <scope>NUCLEOTIDE SEQUENCE [LARGE SCALE GENOMIC DNA]</scope>
    <source>
        <strain evidence="1 2">MSr12523</strain>
    </source>
</reference>
<dbReference type="InterPro" id="IPR018721">
    <property type="entry name" value="DUF2252"/>
</dbReference>
<protein>
    <submittedName>
        <fullName evidence="1">DUF2252 domain-containing protein</fullName>
    </submittedName>
</protein>
<evidence type="ECO:0000313" key="1">
    <source>
        <dbReference type="EMBL" id="WXA96174.1"/>
    </source>
</evidence>
<dbReference type="Proteomes" id="UP001379533">
    <property type="component" value="Chromosome"/>
</dbReference>
<keyword evidence="2" id="KW-1185">Reference proteome</keyword>
<evidence type="ECO:0000313" key="2">
    <source>
        <dbReference type="Proteomes" id="UP001379533"/>
    </source>
</evidence>